<dbReference type="GO" id="GO:0003677">
    <property type="term" value="F:DNA binding"/>
    <property type="evidence" value="ECO:0007669"/>
    <property type="project" value="InterPro"/>
</dbReference>
<dbReference type="RefSeq" id="WP_083163849.1">
    <property type="nucleotide sequence ID" value="NZ_CP016416.1"/>
</dbReference>
<dbReference type="GO" id="GO:0006310">
    <property type="term" value="P:DNA recombination"/>
    <property type="evidence" value="ECO:0007669"/>
    <property type="project" value="UniProtKB-KW"/>
</dbReference>
<sequence>MTKLLRDTGVHRIKHITYDIAQQYLQDSKNLGFSNKHMSNIKCSLQRVIDISSPGKTLQTPDIEKEFSANFNSKNKNLLANKNRAYREYDLNKIIKTMSTSHVLSTLIAYNAGLRAEELLTIRRREEGKPSQHREWRSDRFHGREDGVRYLVTGKNGLTREVYINKSLAEQLEKLRFDTPQVHYDRKIKYELRYNLSGGNAFSKAFSRASYQTLGWSLGAHGLRFCYAQNRMDRELIDIPYEEAKSIISQELGHFRPEISDRYLYPFGK</sequence>
<proteinExistence type="predicted"/>
<name>A0A1C7FI28_9VIBR</name>
<reference evidence="2 3" key="1">
    <citation type="submission" date="2016-07" db="EMBL/GenBank/DDBJ databases">
        <title>Genome sequencing of Vibrio scophthalmi strain VS-05, an isolated from Paralichthys olivaceus.</title>
        <authorList>
            <person name="Han H.-J."/>
        </authorList>
    </citation>
    <scope>NUCLEOTIDE SEQUENCE [LARGE SCALE GENOMIC DNA]</scope>
    <source>
        <strain evidence="2 3">VS-05</strain>
        <plasmid evidence="3">pvs127</plasmid>
    </source>
</reference>
<evidence type="ECO:0000313" key="2">
    <source>
        <dbReference type="EMBL" id="ANU39438.1"/>
    </source>
</evidence>
<geneLocation type="plasmid" evidence="3">
    <name>pvs127</name>
</geneLocation>
<dbReference type="InterPro" id="IPR011010">
    <property type="entry name" value="DNA_brk_join_enz"/>
</dbReference>
<dbReference type="AlphaFoldDB" id="A0A1C7FI28"/>
<keyword evidence="1" id="KW-0233">DNA recombination</keyword>
<accession>A0A1C7FI28</accession>
<evidence type="ECO:0000313" key="3">
    <source>
        <dbReference type="Proteomes" id="UP000092528"/>
    </source>
</evidence>
<dbReference type="InterPro" id="IPR013762">
    <property type="entry name" value="Integrase-like_cat_sf"/>
</dbReference>
<dbReference type="EMBL" id="CP016416">
    <property type="protein sequence ID" value="ANU39438.1"/>
    <property type="molecule type" value="Genomic_DNA"/>
</dbReference>
<keyword evidence="3" id="KW-1185">Reference proteome</keyword>
<evidence type="ECO:0000256" key="1">
    <source>
        <dbReference type="ARBA" id="ARBA00023172"/>
    </source>
</evidence>
<dbReference type="PATRIC" id="fig|45658.7.peg.4390"/>
<dbReference type="SUPFAM" id="SSF56349">
    <property type="entry name" value="DNA breaking-rejoining enzymes"/>
    <property type="match status" value="1"/>
</dbReference>
<gene>
    <name evidence="2" type="ORF">VSVS05_04403</name>
</gene>
<dbReference type="Proteomes" id="UP000092528">
    <property type="component" value="Plasmid pVS127"/>
</dbReference>
<dbReference type="GO" id="GO:0015074">
    <property type="term" value="P:DNA integration"/>
    <property type="evidence" value="ECO:0007669"/>
    <property type="project" value="InterPro"/>
</dbReference>
<organism evidence="2 3">
    <name type="scientific">Vibrio scophthalmi</name>
    <dbReference type="NCBI Taxonomy" id="45658"/>
    <lineage>
        <taxon>Bacteria</taxon>
        <taxon>Pseudomonadati</taxon>
        <taxon>Pseudomonadota</taxon>
        <taxon>Gammaproteobacteria</taxon>
        <taxon>Vibrionales</taxon>
        <taxon>Vibrionaceae</taxon>
        <taxon>Vibrio</taxon>
    </lineage>
</organism>
<protein>
    <submittedName>
        <fullName evidence="2">Uncharacterized protein</fullName>
    </submittedName>
</protein>
<dbReference type="Gene3D" id="1.10.443.10">
    <property type="entry name" value="Intergrase catalytic core"/>
    <property type="match status" value="1"/>
</dbReference>
<keyword evidence="2" id="KW-0614">Plasmid</keyword>